<comment type="subcellular location">
    <subcellularLocation>
        <location evidence="1">Cell membrane</location>
        <topology evidence="1">Multi-pass membrane protein</topology>
    </subcellularLocation>
</comment>
<feature type="domain" description="MacB-like periplasmic core" evidence="9">
    <location>
        <begin position="21"/>
        <end position="244"/>
    </location>
</feature>
<comment type="caution">
    <text evidence="10">The sequence shown here is derived from an EMBL/GenBank/DDBJ whole genome shotgun (WGS) entry which is preliminary data.</text>
</comment>
<evidence type="ECO:0000256" key="3">
    <source>
        <dbReference type="ARBA" id="ARBA00022692"/>
    </source>
</evidence>
<feature type="transmembrane region" description="Helical" evidence="7">
    <location>
        <begin position="21"/>
        <end position="42"/>
    </location>
</feature>
<evidence type="ECO:0008006" key="12">
    <source>
        <dbReference type="Google" id="ProtNLM"/>
    </source>
</evidence>
<dbReference type="InterPro" id="IPR025857">
    <property type="entry name" value="MacB_PCD"/>
</dbReference>
<accession>A0A0G1DFL4</accession>
<dbReference type="GO" id="GO:0022857">
    <property type="term" value="F:transmembrane transporter activity"/>
    <property type="evidence" value="ECO:0007669"/>
    <property type="project" value="TreeGrafter"/>
</dbReference>
<dbReference type="Proteomes" id="UP000034894">
    <property type="component" value="Unassembled WGS sequence"/>
</dbReference>
<evidence type="ECO:0000256" key="6">
    <source>
        <dbReference type="ARBA" id="ARBA00038076"/>
    </source>
</evidence>
<reference evidence="10 11" key="1">
    <citation type="journal article" date="2015" name="Nature">
        <title>rRNA introns, odd ribosomes, and small enigmatic genomes across a large radiation of phyla.</title>
        <authorList>
            <person name="Brown C.T."/>
            <person name="Hug L.A."/>
            <person name="Thomas B.C."/>
            <person name="Sharon I."/>
            <person name="Castelle C.J."/>
            <person name="Singh A."/>
            <person name="Wilkins M.J."/>
            <person name="Williams K.H."/>
            <person name="Banfield J.F."/>
        </authorList>
    </citation>
    <scope>NUCLEOTIDE SEQUENCE [LARGE SCALE GENOMIC DNA]</scope>
</reference>
<evidence type="ECO:0000259" key="8">
    <source>
        <dbReference type="Pfam" id="PF02687"/>
    </source>
</evidence>
<dbReference type="Pfam" id="PF02687">
    <property type="entry name" value="FtsX"/>
    <property type="match status" value="1"/>
</dbReference>
<keyword evidence="2" id="KW-1003">Cell membrane</keyword>
<dbReference type="Pfam" id="PF12704">
    <property type="entry name" value="MacB_PCD"/>
    <property type="match status" value="1"/>
</dbReference>
<dbReference type="AlphaFoldDB" id="A0A0G1DFL4"/>
<dbReference type="PANTHER" id="PTHR30572">
    <property type="entry name" value="MEMBRANE COMPONENT OF TRANSPORTER-RELATED"/>
    <property type="match status" value="1"/>
</dbReference>
<dbReference type="PANTHER" id="PTHR30572:SF4">
    <property type="entry name" value="ABC TRANSPORTER PERMEASE YTRF"/>
    <property type="match status" value="1"/>
</dbReference>
<feature type="transmembrane region" description="Helical" evidence="7">
    <location>
        <begin position="327"/>
        <end position="353"/>
    </location>
</feature>
<dbReference type="EMBL" id="LCFP01000010">
    <property type="protein sequence ID" value="KKS96434.1"/>
    <property type="molecule type" value="Genomic_DNA"/>
</dbReference>
<dbReference type="InterPro" id="IPR050250">
    <property type="entry name" value="Macrolide_Exporter_MacB"/>
</dbReference>
<proteinExistence type="inferred from homology"/>
<keyword evidence="3 7" id="KW-0812">Transmembrane</keyword>
<feature type="transmembrane region" description="Helical" evidence="7">
    <location>
        <begin position="373"/>
        <end position="392"/>
    </location>
</feature>
<keyword evidence="4 7" id="KW-1133">Transmembrane helix</keyword>
<organism evidence="10 11">
    <name type="scientific">Candidatus Gottesmanbacteria bacterium GW2011_GWA2_43_14</name>
    <dbReference type="NCBI Taxonomy" id="1618443"/>
    <lineage>
        <taxon>Bacteria</taxon>
        <taxon>Candidatus Gottesmaniibacteriota</taxon>
    </lineage>
</organism>
<evidence type="ECO:0000256" key="1">
    <source>
        <dbReference type="ARBA" id="ARBA00004651"/>
    </source>
</evidence>
<feature type="domain" description="ABC3 transporter permease C-terminal" evidence="8">
    <location>
        <begin position="288"/>
        <end position="400"/>
    </location>
</feature>
<evidence type="ECO:0000313" key="11">
    <source>
        <dbReference type="Proteomes" id="UP000034894"/>
    </source>
</evidence>
<evidence type="ECO:0000256" key="2">
    <source>
        <dbReference type="ARBA" id="ARBA00022475"/>
    </source>
</evidence>
<dbReference type="GO" id="GO:0005886">
    <property type="term" value="C:plasma membrane"/>
    <property type="evidence" value="ECO:0007669"/>
    <property type="project" value="UniProtKB-SubCell"/>
</dbReference>
<evidence type="ECO:0000313" key="10">
    <source>
        <dbReference type="EMBL" id="KKS96434.1"/>
    </source>
</evidence>
<dbReference type="InterPro" id="IPR003838">
    <property type="entry name" value="ABC3_permease_C"/>
</dbReference>
<evidence type="ECO:0000256" key="5">
    <source>
        <dbReference type="ARBA" id="ARBA00023136"/>
    </source>
</evidence>
<evidence type="ECO:0000256" key="7">
    <source>
        <dbReference type="SAM" id="Phobius"/>
    </source>
</evidence>
<comment type="similarity">
    <text evidence="6">Belongs to the ABC-4 integral membrane protein family.</text>
</comment>
<keyword evidence="5 7" id="KW-0472">Membrane</keyword>
<protein>
    <recommendedName>
        <fullName evidence="12">Multidrug ABC transporter substrate-binding protein</fullName>
    </recommendedName>
</protein>
<evidence type="ECO:0000259" key="9">
    <source>
        <dbReference type="Pfam" id="PF12704"/>
    </source>
</evidence>
<sequence length="407" mass="43199">MDYREMFIESLSTLTLNKLRTGLAILGIVIGIGSVIALVSLGQASQKAVESQIQSLGSNLLTVMPGSSQEGGVRGAAGARTTLTYDDAKAIETSDAITTVKSVSPEYSGRAQAVAGRNNINTSVMGVTPLYAKVRKIDISSGNFINDRDVTAVSKVAVLGPTTAADLFGEDVNPVGRTVRINSQTLSVIGVTVSKGGSGFQNQDDIIYVPLTTVQKQLFGVNYLSTISLEAESEEVMTEAQNQVGYLLLQRHKLDDPLEADFSIFSQQDILDTASQVTGTFTTLLSGVAAISLLVGGIGIMNVMLVTVTERTREIGLRKALGAKKKVVITQFLTESVILTFTGGLFGIILGIFVSYLFSAFMSFAFVVSPKSILLAFAVSAAIGIVFGLYPARKAANLEPIEALRYE</sequence>
<dbReference type="STRING" id="1618443.UV73_C0010G0019"/>
<feature type="transmembrane region" description="Helical" evidence="7">
    <location>
        <begin position="284"/>
        <end position="306"/>
    </location>
</feature>
<name>A0A0G1DFL4_9BACT</name>
<evidence type="ECO:0000256" key="4">
    <source>
        <dbReference type="ARBA" id="ARBA00022989"/>
    </source>
</evidence>
<gene>
    <name evidence="10" type="ORF">UV73_C0010G0019</name>
</gene>